<reference evidence="2 3" key="1">
    <citation type="submission" date="2016-05" db="EMBL/GenBank/DDBJ databases">
        <authorList>
            <person name="Lavstsen T."/>
            <person name="Jespersen J.S."/>
        </authorList>
    </citation>
    <scope>NUCLEOTIDE SEQUENCE [LARGE SCALE GENOMIC DNA]</scope>
    <source>
        <strain evidence="2 3">B7-9</strain>
    </source>
</reference>
<dbReference type="Pfam" id="PF08378">
    <property type="entry name" value="NERD"/>
    <property type="match status" value="1"/>
</dbReference>
<gene>
    <name evidence="2" type="ORF">A9Q02_19850</name>
</gene>
<evidence type="ECO:0000313" key="3">
    <source>
        <dbReference type="Proteomes" id="UP000220922"/>
    </source>
</evidence>
<evidence type="ECO:0000259" key="1">
    <source>
        <dbReference type="PROSITE" id="PS50965"/>
    </source>
</evidence>
<organism evidence="2 3">
    <name type="scientific">Candidatus Chloroploca asiatica</name>
    <dbReference type="NCBI Taxonomy" id="1506545"/>
    <lineage>
        <taxon>Bacteria</taxon>
        <taxon>Bacillati</taxon>
        <taxon>Chloroflexota</taxon>
        <taxon>Chloroflexia</taxon>
        <taxon>Chloroflexales</taxon>
        <taxon>Chloroflexineae</taxon>
        <taxon>Oscillochloridaceae</taxon>
        <taxon>Candidatus Chloroploca</taxon>
    </lineage>
</organism>
<proteinExistence type="predicted"/>
<dbReference type="RefSeq" id="WP_097654989.1">
    <property type="nucleotide sequence ID" value="NZ_LYXE01000172.1"/>
</dbReference>
<dbReference type="OrthoDB" id="139991at2"/>
<evidence type="ECO:0000313" key="2">
    <source>
        <dbReference type="EMBL" id="PDV96899.1"/>
    </source>
</evidence>
<keyword evidence="3" id="KW-1185">Reference proteome</keyword>
<dbReference type="InterPro" id="IPR011528">
    <property type="entry name" value="NERD"/>
</dbReference>
<feature type="domain" description="NERD" evidence="1">
    <location>
        <begin position="11"/>
        <end position="130"/>
    </location>
</feature>
<dbReference type="AlphaFoldDB" id="A0A2H3KGQ8"/>
<accession>A0A2H3KGQ8</accession>
<dbReference type="PROSITE" id="PS50965">
    <property type="entry name" value="NERD"/>
    <property type="match status" value="1"/>
</dbReference>
<comment type="caution">
    <text evidence="2">The sequence shown here is derived from an EMBL/GenBank/DDBJ whole genome shotgun (WGS) entry which is preliminary data.</text>
</comment>
<dbReference type="EMBL" id="LYXE01000172">
    <property type="protein sequence ID" value="PDV96899.1"/>
    <property type="molecule type" value="Genomic_DNA"/>
</dbReference>
<protein>
    <submittedName>
        <fullName evidence="2">Nuclease</fullName>
    </submittedName>
</protein>
<sequence>MAVQVWIGEKPEHPNERRVIMALANALHQMEGLYLILSNFSVGGRTIDLVIIKYDAIFILELKQCDGRVIGSVNGPWFVEGRNGERKRLNVGRKNPYNQVISYFHALTNFLNEHRREFLSGQKANGIDFRTCKRAVVIAPAIQEGSEIELDWKVELKGMDELPAYLITERSSEIELTEEEMLAIPSLLHCTPWHEINTVLRGLVPSTEAMLDPDELPAEGPVLAEPSAEDSVAPVDVDAPAPAELPVPSTSLVAQVRQALGTTTGRIAAAMAVLAVILAVALVLRPVRPVPLADEPPVLIVAVTGVPTGDALLMQATDLDGCLWSQAQLVGKRYDPATRSWISVAEGGSVASNPPEVIIALEQVSTCDGQITLTWNVQNNSDRLIEFPLDSDNIQISDSLGNEYLLDETASRPRMIQVAPGTQERGVAVAKRPLSSSATSLRIRLQDKPFGEASFVVAVQ</sequence>
<name>A0A2H3KGQ8_9CHLR</name>
<dbReference type="Proteomes" id="UP000220922">
    <property type="component" value="Unassembled WGS sequence"/>
</dbReference>